<dbReference type="InterPro" id="IPR050107">
    <property type="entry name" value="ABC_carbohydrate_import_ATPase"/>
</dbReference>
<feature type="domain" description="ABC transporter" evidence="3">
    <location>
        <begin position="6"/>
        <end position="249"/>
    </location>
</feature>
<dbReference type="RefSeq" id="WP_187782755.1">
    <property type="nucleotide sequence ID" value="NZ_JACTVA010000002.1"/>
</dbReference>
<dbReference type="SMART" id="SM00382">
    <property type="entry name" value="AAA"/>
    <property type="match status" value="1"/>
</dbReference>
<dbReference type="InterPro" id="IPR003439">
    <property type="entry name" value="ABC_transporter-like_ATP-bd"/>
</dbReference>
<dbReference type="SUPFAM" id="SSF52540">
    <property type="entry name" value="P-loop containing nucleoside triphosphate hydrolases"/>
    <property type="match status" value="1"/>
</dbReference>
<accession>A0ABR7RGX5</accession>
<dbReference type="EMBL" id="JACTVA010000002">
    <property type="protein sequence ID" value="MBC9205584.1"/>
    <property type="molecule type" value="Genomic_DNA"/>
</dbReference>
<evidence type="ECO:0000256" key="1">
    <source>
        <dbReference type="ARBA" id="ARBA00022741"/>
    </source>
</evidence>
<reference evidence="4 5" key="1">
    <citation type="journal article" date="2013" name="Int. J. Syst. Evol. Microbiol.">
        <title>Roseomonas aerophila sp. nov., isolated from air.</title>
        <authorList>
            <person name="Kim S.J."/>
            <person name="Weon H.Y."/>
            <person name="Ahn J.H."/>
            <person name="Hong S.B."/>
            <person name="Seok S.J."/>
            <person name="Whang K.S."/>
            <person name="Kwon S.W."/>
        </authorList>
    </citation>
    <scope>NUCLEOTIDE SEQUENCE [LARGE SCALE GENOMIC DNA]</scope>
    <source>
        <strain evidence="4 5">NBRC 108923</strain>
    </source>
</reference>
<keyword evidence="5" id="KW-1185">Reference proteome</keyword>
<evidence type="ECO:0000313" key="4">
    <source>
        <dbReference type="EMBL" id="MBC9205584.1"/>
    </source>
</evidence>
<dbReference type="Proteomes" id="UP000626026">
    <property type="component" value="Unassembled WGS sequence"/>
</dbReference>
<dbReference type="InterPro" id="IPR017871">
    <property type="entry name" value="ABC_transporter-like_CS"/>
</dbReference>
<evidence type="ECO:0000313" key="5">
    <source>
        <dbReference type="Proteomes" id="UP000626026"/>
    </source>
</evidence>
<dbReference type="PROSITE" id="PS00211">
    <property type="entry name" value="ABC_TRANSPORTER_1"/>
    <property type="match status" value="1"/>
</dbReference>
<protein>
    <submittedName>
        <fullName evidence="4">Sugar ABC transporter ATP-binding protein</fullName>
    </submittedName>
</protein>
<comment type="caution">
    <text evidence="4">The sequence shown here is derived from an EMBL/GenBank/DDBJ whole genome shotgun (WGS) entry which is preliminary data.</text>
</comment>
<gene>
    <name evidence="4" type="ORF">IBL26_01950</name>
</gene>
<dbReference type="InterPro" id="IPR027417">
    <property type="entry name" value="P-loop_NTPase"/>
</dbReference>
<sequence>MTTKLLSLRGIRKAYGAVEAVRGVDLDIQAGEVLALCGDNGAGKSSLVKIIAGAQPPSGGTMQWRGREVAFHSPQDALREGIATIYQDLALAPRLSIAQNVFLGSELTRGPLGLPFPQLLDKRRMVAEARGYLQRLNLPQADMGAAVERLSGGQRQAVAIARALRWQAELIIMDEPTAALGVRETAQVLSLIRTLHEEGRTVLLISHNMADVCAVATRVAIMKAGSKAIDRPVAGLDPDRLAHMVMTGQDMPAAA</sequence>
<dbReference type="PANTHER" id="PTHR43790:SF8">
    <property type="entry name" value="SUGAR ABC TRANSPORTER ATP-BINDING PROTEIN"/>
    <property type="match status" value="1"/>
</dbReference>
<dbReference type="PANTHER" id="PTHR43790">
    <property type="entry name" value="CARBOHYDRATE TRANSPORT ATP-BINDING PROTEIN MG119-RELATED"/>
    <property type="match status" value="1"/>
</dbReference>
<dbReference type="PROSITE" id="PS50893">
    <property type="entry name" value="ABC_TRANSPORTER_2"/>
    <property type="match status" value="1"/>
</dbReference>
<proteinExistence type="predicted"/>
<dbReference type="Gene3D" id="3.40.50.300">
    <property type="entry name" value="P-loop containing nucleotide triphosphate hydrolases"/>
    <property type="match status" value="1"/>
</dbReference>
<keyword evidence="2 4" id="KW-0067">ATP-binding</keyword>
<evidence type="ECO:0000256" key="2">
    <source>
        <dbReference type="ARBA" id="ARBA00022840"/>
    </source>
</evidence>
<dbReference type="CDD" id="cd03216">
    <property type="entry name" value="ABC_Carb_Monos_I"/>
    <property type="match status" value="1"/>
</dbReference>
<dbReference type="InterPro" id="IPR003593">
    <property type="entry name" value="AAA+_ATPase"/>
</dbReference>
<name>A0ABR7RGX5_9PROT</name>
<dbReference type="Pfam" id="PF00005">
    <property type="entry name" value="ABC_tran"/>
    <property type="match status" value="1"/>
</dbReference>
<organism evidence="4 5">
    <name type="scientific">Teichococcus aerophilus</name>
    <dbReference type="NCBI Taxonomy" id="1224513"/>
    <lineage>
        <taxon>Bacteria</taxon>
        <taxon>Pseudomonadati</taxon>
        <taxon>Pseudomonadota</taxon>
        <taxon>Alphaproteobacteria</taxon>
        <taxon>Acetobacterales</taxon>
        <taxon>Roseomonadaceae</taxon>
        <taxon>Roseomonas</taxon>
    </lineage>
</organism>
<keyword evidence="1" id="KW-0547">Nucleotide-binding</keyword>
<dbReference type="GO" id="GO:0005524">
    <property type="term" value="F:ATP binding"/>
    <property type="evidence" value="ECO:0007669"/>
    <property type="project" value="UniProtKB-KW"/>
</dbReference>
<evidence type="ECO:0000259" key="3">
    <source>
        <dbReference type="PROSITE" id="PS50893"/>
    </source>
</evidence>